<organism evidence="2 3">
    <name type="scientific">Paractinoplanes brasiliensis</name>
    <dbReference type="NCBI Taxonomy" id="52695"/>
    <lineage>
        <taxon>Bacteria</taxon>
        <taxon>Bacillati</taxon>
        <taxon>Actinomycetota</taxon>
        <taxon>Actinomycetes</taxon>
        <taxon>Micromonosporales</taxon>
        <taxon>Micromonosporaceae</taxon>
        <taxon>Paractinoplanes</taxon>
    </lineage>
</organism>
<proteinExistence type="predicted"/>
<dbReference type="RefSeq" id="WP_133878018.1">
    <property type="nucleotide sequence ID" value="NZ_BOMD01000044.1"/>
</dbReference>
<gene>
    <name evidence="2" type="ORF">C8E87_7429</name>
</gene>
<dbReference type="OrthoDB" id="3288205at2"/>
<reference evidence="2 3" key="1">
    <citation type="submission" date="2019-03" db="EMBL/GenBank/DDBJ databases">
        <title>Sequencing the genomes of 1000 actinobacteria strains.</title>
        <authorList>
            <person name="Klenk H.-P."/>
        </authorList>
    </citation>
    <scope>NUCLEOTIDE SEQUENCE [LARGE SCALE GENOMIC DNA]</scope>
    <source>
        <strain evidence="2 3">DSM 43805</strain>
    </source>
</reference>
<sequence>MIHPGPGSAATELILIRHAMPVTDPVVPPHRWRPAAPSSLTFPRGASLVAGSEPQADPTLPFDRPVPRDLSSGEVRRPFAWRDDHREQTRAYVDGLVHPGAEP</sequence>
<feature type="region of interest" description="Disordered" evidence="1">
    <location>
        <begin position="44"/>
        <end position="77"/>
    </location>
</feature>
<evidence type="ECO:0000313" key="2">
    <source>
        <dbReference type="EMBL" id="TDO31990.1"/>
    </source>
</evidence>
<evidence type="ECO:0000256" key="1">
    <source>
        <dbReference type="SAM" id="MobiDB-lite"/>
    </source>
</evidence>
<comment type="caution">
    <text evidence="2">The sequence shown here is derived from an EMBL/GenBank/DDBJ whole genome shotgun (WGS) entry which is preliminary data.</text>
</comment>
<dbReference type="Proteomes" id="UP000294901">
    <property type="component" value="Unassembled WGS sequence"/>
</dbReference>
<accession>A0A4R6J8R2</accession>
<dbReference type="EMBL" id="SNWR01000002">
    <property type="protein sequence ID" value="TDO31990.1"/>
    <property type="molecule type" value="Genomic_DNA"/>
</dbReference>
<protein>
    <recommendedName>
        <fullName evidence="4">Histidine phosphatase superfamily protein (Branch 1)</fullName>
    </recommendedName>
</protein>
<evidence type="ECO:0008006" key="4">
    <source>
        <dbReference type="Google" id="ProtNLM"/>
    </source>
</evidence>
<keyword evidence="3" id="KW-1185">Reference proteome</keyword>
<dbReference type="AlphaFoldDB" id="A0A4R6J8R2"/>
<name>A0A4R6J8R2_9ACTN</name>
<evidence type="ECO:0000313" key="3">
    <source>
        <dbReference type="Proteomes" id="UP000294901"/>
    </source>
</evidence>